<keyword evidence="1" id="KW-1133">Transmembrane helix</keyword>
<reference evidence="2 3" key="1">
    <citation type="submission" date="2019-04" db="EMBL/GenBank/DDBJ databases">
        <authorList>
            <person name="Van Vliet M D."/>
        </authorList>
    </citation>
    <scope>NUCLEOTIDE SEQUENCE [LARGE SCALE GENOMIC DNA]</scope>
    <source>
        <strain evidence="2 3">F21</strain>
    </source>
</reference>
<sequence>MHANDTVRIWMHQMHDGTVKAAHATGHMFHEKAFWGIVLIAALLAGLFTAIVLLGNNAVLPRYSVPMPYGTYY</sequence>
<gene>
    <name evidence="2" type="ORF">SCARR_01226</name>
</gene>
<proteinExistence type="predicted"/>
<dbReference type="RefSeq" id="WP_136060591.1">
    <property type="nucleotide sequence ID" value="NZ_CAAHFH010000001.1"/>
</dbReference>
<evidence type="ECO:0000313" key="2">
    <source>
        <dbReference type="EMBL" id="VGO19169.1"/>
    </source>
</evidence>
<dbReference type="AlphaFoldDB" id="A0A6C2UGW5"/>
<protein>
    <submittedName>
        <fullName evidence="2">Uncharacterized protein</fullName>
    </submittedName>
</protein>
<dbReference type="Proteomes" id="UP000346198">
    <property type="component" value="Unassembled WGS sequence"/>
</dbReference>
<keyword evidence="3" id="KW-1185">Reference proteome</keyword>
<keyword evidence="1" id="KW-0812">Transmembrane</keyword>
<evidence type="ECO:0000256" key="1">
    <source>
        <dbReference type="SAM" id="Phobius"/>
    </source>
</evidence>
<evidence type="ECO:0000313" key="3">
    <source>
        <dbReference type="Proteomes" id="UP000346198"/>
    </source>
</evidence>
<dbReference type="EMBL" id="CAAHFH010000001">
    <property type="protein sequence ID" value="VGO19169.1"/>
    <property type="molecule type" value="Genomic_DNA"/>
</dbReference>
<feature type="transmembrane region" description="Helical" evidence="1">
    <location>
        <begin position="33"/>
        <end position="54"/>
    </location>
</feature>
<accession>A0A6C2UGW5</accession>
<organism evidence="2 3">
    <name type="scientific">Pontiella sulfatireligans</name>
    <dbReference type="NCBI Taxonomy" id="2750658"/>
    <lineage>
        <taxon>Bacteria</taxon>
        <taxon>Pseudomonadati</taxon>
        <taxon>Kiritimatiellota</taxon>
        <taxon>Kiritimatiellia</taxon>
        <taxon>Kiritimatiellales</taxon>
        <taxon>Pontiellaceae</taxon>
        <taxon>Pontiella</taxon>
    </lineage>
</organism>
<keyword evidence="1" id="KW-0472">Membrane</keyword>
<name>A0A6C2UGW5_9BACT</name>